<dbReference type="EMBL" id="KI894028">
    <property type="protein sequence ID" value="OBR87886.1"/>
    <property type="molecule type" value="Genomic_DNA"/>
</dbReference>
<evidence type="ECO:0000313" key="3">
    <source>
        <dbReference type="EMBL" id="WWC59214.1"/>
    </source>
</evidence>
<name>A0A1A6ACV4_9TREE</name>
<dbReference type="EMBL" id="CP144531">
    <property type="protein sequence ID" value="WWC59214.1"/>
    <property type="molecule type" value="Genomic_DNA"/>
</dbReference>
<organism evidence="2">
    <name type="scientific">Kwoniella dejecticola CBS 10117</name>
    <dbReference type="NCBI Taxonomy" id="1296121"/>
    <lineage>
        <taxon>Eukaryota</taxon>
        <taxon>Fungi</taxon>
        <taxon>Dikarya</taxon>
        <taxon>Basidiomycota</taxon>
        <taxon>Agaricomycotina</taxon>
        <taxon>Tremellomycetes</taxon>
        <taxon>Tremellales</taxon>
        <taxon>Cryptococcaceae</taxon>
        <taxon>Kwoniella</taxon>
    </lineage>
</organism>
<proteinExistence type="predicted"/>
<dbReference type="Proteomes" id="UP000078595">
    <property type="component" value="Chromosome 2"/>
</dbReference>
<dbReference type="KEGG" id="kdj:28965799"/>
<dbReference type="RefSeq" id="XP_018265728.1">
    <property type="nucleotide sequence ID" value="XM_018405447.1"/>
</dbReference>
<dbReference type="GeneID" id="28965799"/>
<feature type="compositionally biased region" description="Polar residues" evidence="1">
    <location>
        <begin position="488"/>
        <end position="501"/>
    </location>
</feature>
<keyword evidence="4" id="KW-1185">Reference proteome</keyword>
<sequence>MNINMRPSSLGSRKGKEVLEMASYPIAESSSVGDRRKQEDSDDKSKEDMAMAKWRKWVLEQPIDAPAHDGSPIRSRRASPASTMLTGPHAASSPRMSVFTHSPRVDLSSRQFSPAGSPLEPTGSAGSSASSPGGGRTSGFSPKASSMRLGSGSTTDAEVCNTESVIALRDVELAIDEEVLERSERLKHLNGSQARRMSTHPRISELPNPFSDIAQRLGSRRVRPIVLELIQALGHYLDAVWCITYPHRPCPWVIGVDESPMPASVRRLTMAQNNVASGSVVTWKSPMVTAVQEGKKTGHVVEPPTMQDVNFWADEVTFAIRDVDEVVGIYKGVGWAFGSAMRDGVYGTVTSDNVLGVKGEGGGMARLLNDLEEAIWGDAQPRPTDLSYDLPIDFDPYAVPDDQELLIAASIPRGGQSRSALTDFFGETRIIRKQGAGAGPAPGAGASTGGVPIMEEEIDALPDLINNSEDQELDADNNSEIDNKSDTIKSPTLSRGRSTMTIPGMNDLPTTAGEELTLEELGKRRHREWLENQRLGIDSW</sequence>
<protein>
    <submittedName>
        <fullName evidence="2">Uncharacterized protein</fullName>
    </submittedName>
</protein>
<reference evidence="3" key="3">
    <citation type="submission" date="2024-02" db="EMBL/GenBank/DDBJ databases">
        <title>Comparative genomics of Cryptococcus and Kwoniella reveals pathogenesis evolution and contrasting modes of karyotype evolution via chromosome fusion or intercentromeric recombination.</title>
        <authorList>
            <person name="Coelho M.A."/>
            <person name="David-Palma M."/>
            <person name="Shea T."/>
            <person name="Bowers K."/>
            <person name="McGinley-Smith S."/>
            <person name="Mohammad A.W."/>
            <person name="Gnirke A."/>
            <person name="Yurkov A.M."/>
            <person name="Nowrousian M."/>
            <person name="Sun S."/>
            <person name="Cuomo C.A."/>
            <person name="Heitman J."/>
        </authorList>
    </citation>
    <scope>NUCLEOTIDE SEQUENCE</scope>
    <source>
        <strain evidence="3">CBS 10117</strain>
    </source>
</reference>
<feature type="compositionally biased region" description="Basic and acidic residues" evidence="1">
    <location>
        <begin position="33"/>
        <end position="50"/>
    </location>
</feature>
<accession>A0A1A6ACV4</accession>
<feature type="region of interest" description="Disordered" evidence="1">
    <location>
        <begin position="474"/>
        <end position="510"/>
    </location>
</feature>
<gene>
    <name evidence="2" type="ORF">I303_02100</name>
    <name evidence="3" type="ORF">I303_101764</name>
</gene>
<feature type="compositionally biased region" description="Low complexity" evidence="1">
    <location>
        <begin position="121"/>
        <end position="131"/>
    </location>
</feature>
<dbReference type="OrthoDB" id="2574658at2759"/>
<reference evidence="3" key="2">
    <citation type="submission" date="2013-07" db="EMBL/GenBank/DDBJ databases">
        <authorList>
            <consortium name="The Broad Institute Genome Sequencing Platform"/>
            <person name="Cuomo C."/>
            <person name="Litvintseva A."/>
            <person name="Chen Y."/>
            <person name="Heitman J."/>
            <person name="Sun S."/>
            <person name="Springer D."/>
            <person name="Dromer F."/>
            <person name="Young S.K."/>
            <person name="Zeng Q."/>
            <person name="Gargeya S."/>
            <person name="Fitzgerald M."/>
            <person name="Abouelleil A."/>
            <person name="Alvarado L."/>
            <person name="Berlin A.M."/>
            <person name="Chapman S.B."/>
            <person name="Dewar J."/>
            <person name="Goldberg J."/>
            <person name="Griggs A."/>
            <person name="Gujja S."/>
            <person name="Hansen M."/>
            <person name="Howarth C."/>
            <person name="Imamovic A."/>
            <person name="Larimer J."/>
            <person name="McCowan C."/>
            <person name="Murphy C."/>
            <person name="Pearson M."/>
            <person name="Priest M."/>
            <person name="Roberts A."/>
            <person name="Saif S."/>
            <person name="Shea T."/>
            <person name="Sykes S."/>
            <person name="Wortman J."/>
            <person name="Nusbaum C."/>
            <person name="Birren B."/>
        </authorList>
    </citation>
    <scope>NUCLEOTIDE SEQUENCE</scope>
    <source>
        <strain evidence="3">CBS 10117</strain>
    </source>
</reference>
<reference evidence="2" key="1">
    <citation type="submission" date="2013-07" db="EMBL/GenBank/DDBJ databases">
        <title>The Genome Sequence of Cryptococcus dejecticola CBS10117.</title>
        <authorList>
            <consortium name="The Broad Institute Genome Sequencing Platform"/>
            <person name="Cuomo C."/>
            <person name="Litvintseva A."/>
            <person name="Chen Y."/>
            <person name="Heitman J."/>
            <person name="Sun S."/>
            <person name="Springer D."/>
            <person name="Dromer F."/>
            <person name="Young S.K."/>
            <person name="Zeng Q."/>
            <person name="Gargeya S."/>
            <person name="Fitzgerald M."/>
            <person name="Abouelleil A."/>
            <person name="Alvarado L."/>
            <person name="Berlin A.M."/>
            <person name="Chapman S.B."/>
            <person name="Dewar J."/>
            <person name="Goldberg J."/>
            <person name="Griggs A."/>
            <person name="Gujja S."/>
            <person name="Hansen M."/>
            <person name="Howarth C."/>
            <person name="Imamovic A."/>
            <person name="Larimer J."/>
            <person name="McCowan C."/>
            <person name="Murphy C."/>
            <person name="Pearson M."/>
            <person name="Priest M."/>
            <person name="Roberts A."/>
            <person name="Saif S."/>
            <person name="Shea T."/>
            <person name="Sykes S."/>
            <person name="Wortman J."/>
            <person name="Nusbaum C."/>
            <person name="Birren B."/>
        </authorList>
    </citation>
    <scope>NUCLEOTIDE SEQUENCE [LARGE SCALE GENOMIC DNA]</scope>
    <source>
        <strain evidence="2">CBS 10117</strain>
    </source>
</reference>
<evidence type="ECO:0000313" key="4">
    <source>
        <dbReference type="Proteomes" id="UP000078595"/>
    </source>
</evidence>
<dbReference type="VEuPathDB" id="FungiDB:I303_02100"/>
<feature type="region of interest" description="Disordered" evidence="1">
    <location>
        <begin position="1"/>
        <end position="156"/>
    </location>
</feature>
<evidence type="ECO:0000313" key="2">
    <source>
        <dbReference type="EMBL" id="OBR87886.1"/>
    </source>
</evidence>
<evidence type="ECO:0000256" key="1">
    <source>
        <dbReference type="SAM" id="MobiDB-lite"/>
    </source>
</evidence>
<dbReference type="AlphaFoldDB" id="A0A1A6ACV4"/>
<feature type="compositionally biased region" description="Polar residues" evidence="1">
    <location>
        <begin position="1"/>
        <end position="11"/>
    </location>
</feature>